<feature type="signal peptide" evidence="1">
    <location>
        <begin position="1"/>
        <end position="33"/>
    </location>
</feature>
<feature type="chain" id="PRO_5011461031" evidence="1">
    <location>
        <begin position="34"/>
        <end position="81"/>
    </location>
</feature>
<keyword evidence="3" id="KW-1185">Reference proteome</keyword>
<name>A0A1G7ZSK6_9ACTN</name>
<evidence type="ECO:0000313" key="3">
    <source>
        <dbReference type="Proteomes" id="UP000198923"/>
    </source>
</evidence>
<organism evidence="2 3">
    <name type="scientific">Sinosporangium album</name>
    <dbReference type="NCBI Taxonomy" id="504805"/>
    <lineage>
        <taxon>Bacteria</taxon>
        <taxon>Bacillati</taxon>
        <taxon>Actinomycetota</taxon>
        <taxon>Actinomycetes</taxon>
        <taxon>Streptosporangiales</taxon>
        <taxon>Streptosporangiaceae</taxon>
        <taxon>Sinosporangium</taxon>
    </lineage>
</organism>
<dbReference type="Proteomes" id="UP000198923">
    <property type="component" value="Unassembled WGS sequence"/>
</dbReference>
<dbReference type="RefSeq" id="WP_093170890.1">
    <property type="nucleotide sequence ID" value="NZ_FNCN01000011.1"/>
</dbReference>
<evidence type="ECO:0000313" key="2">
    <source>
        <dbReference type="EMBL" id="SDH11658.1"/>
    </source>
</evidence>
<protein>
    <submittedName>
        <fullName evidence="2">Uncharacterized protein</fullName>
    </submittedName>
</protein>
<reference evidence="2 3" key="1">
    <citation type="submission" date="2016-10" db="EMBL/GenBank/DDBJ databases">
        <authorList>
            <person name="de Groot N.N."/>
        </authorList>
    </citation>
    <scope>NUCLEOTIDE SEQUENCE [LARGE SCALE GENOMIC DNA]</scope>
    <source>
        <strain evidence="2 3">CPCC 201354</strain>
    </source>
</reference>
<sequence>MKGGLSMRIAKRLTTVVFLAAAISGTVAPAAMAAPNPVPLPPILGGTTGASGFSLPSAPLVPPPNMLVPYPNLTLPSLDVL</sequence>
<keyword evidence="1" id="KW-0732">Signal</keyword>
<accession>A0A1G7ZSK6</accession>
<dbReference type="AlphaFoldDB" id="A0A1G7ZSK6"/>
<gene>
    <name evidence="2" type="ORF">SAMN05421505_111185</name>
</gene>
<dbReference type="EMBL" id="FNCN01000011">
    <property type="protein sequence ID" value="SDH11658.1"/>
    <property type="molecule type" value="Genomic_DNA"/>
</dbReference>
<proteinExistence type="predicted"/>
<evidence type="ECO:0000256" key="1">
    <source>
        <dbReference type="SAM" id="SignalP"/>
    </source>
</evidence>